<reference evidence="4" key="1">
    <citation type="submission" date="2019-02" db="EMBL/GenBank/DDBJ databases">
        <authorList>
            <person name="Gruber-Vodicka R. H."/>
            <person name="Seah K. B. B."/>
        </authorList>
    </citation>
    <scope>NUCLEOTIDE SEQUENCE</scope>
    <source>
        <strain evidence="3">BECK_S312</strain>
        <strain evidence="4">BECK_S426</strain>
    </source>
</reference>
<gene>
    <name evidence="3" type="ORF">BECKLPF1236A_GA0070988_1006511</name>
    <name evidence="4" type="ORF">BECKLPF1236C_GA0070990_1005911</name>
</gene>
<dbReference type="EMBL" id="CAADFP010000059">
    <property type="protein sequence ID" value="VFK28146.1"/>
    <property type="molecule type" value="Genomic_DNA"/>
</dbReference>
<evidence type="ECO:0000259" key="2">
    <source>
        <dbReference type="Pfam" id="PF09084"/>
    </source>
</evidence>
<proteinExistence type="predicted"/>
<feature type="signal peptide" evidence="1">
    <location>
        <begin position="1"/>
        <end position="21"/>
    </location>
</feature>
<keyword evidence="1" id="KW-0732">Signal</keyword>
<dbReference type="SUPFAM" id="SSF53850">
    <property type="entry name" value="Periplasmic binding protein-like II"/>
    <property type="match status" value="1"/>
</dbReference>
<name>A0A450XFU9_9GAMM</name>
<dbReference type="Gene3D" id="3.40.190.10">
    <property type="entry name" value="Periplasmic binding protein-like II"/>
    <property type="match status" value="1"/>
</dbReference>
<organism evidence="4">
    <name type="scientific">Candidatus Kentrum sp. LPFa</name>
    <dbReference type="NCBI Taxonomy" id="2126335"/>
    <lineage>
        <taxon>Bacteria</taxon>
        <taxon>Pseudomonadati</taxon>
        <taxon>Pseudomonadota</taxon>
        <taxon>Gammaproteobacteria</taxon>
        <taxon>Candidatus Kentrum</taxon>
    </lineage>
</organism>
<dbReference type="Pfam" id="PF09084">
    <property type="entry name" value="NMT1"/>
    <property type="match status" value="1"/>
</dbReference>
<accession>A0A450XFU9</accession>
<protein>
    <submittedName>
        <fullName evidence="4">NMT1-like family protein</fullName>
    </submittedName>
</protein>
<dbReference type="InterPro" id="IPR015168">
    <property type="entry name" value="SsuA/THI5"/>
</dbReference>
<feature type="chain" id="PRO_5033432667" evidence="1">
    <location>
        <begin position="22"/>
        <end position="121"/>
    </location>
</feature>
<dbReference type="AlphaFoldDB" id="A0A450XFU9"/>
<evidence type="ECO:0000313" key="3">
    <source>
        <dbReference type="EMBL" id="VFK12094.1"/>
    </source>
</evidence>
<evidence type="ECO:0000313" key="4">
    <source>
        <dbReference type="EMBL" id="VFK28146.1"/>
    </source>
</evidence>
<sequence>MNALLRIFLSLTTLLPLLASAADLQPVKIASAGHVAHFLPLDVAIARGFFQEQGLAPEVTYLKAGTPTAQALLAGQVDFSTNGIEHAFKAALQGKDNLRMVVLMNRCQAWFWWWMRGIAPG</sequence>
<dbReference type="EMBL" id="CAADFM010000065">
    <property type="protein sequence ID" value="VFK12094.1"/>
    <property type="molecule type" value="Genomic_DNA"/>
</dbReference>
<evidence type="ECO:0000256" key="1">
    <source>
        <dbReference type="SAM" id="SignalP"/>
    </source>
</evidence>
<dbReference type="PANTHER" id="PTHR30024">
    <property type="entry name" value="ALIPHATIC SULFONATES-BINDING PROTEIN-RELATED"/>
    <property type="match status" value="1"/>
</dbReference>
<feature type="domain" description="SsuA/THI5-like" evidence="2">
    <location>
        <begin position="38"/>
        <end position="96"/>
    </location>
</feature>